<dbReference type="PRINTS" id="PR00463">
    <property type="entry name" value="EP450I"/>
</dbReference>
<dbReference type="GO" id="GO:0020037">
    <property type="term" value="F:heme binding"/>
    <property type="evidence" value="ECO:0007669"/>
    <property type="project" value="InterPro"/>
</dbReference>
<evidence type="ECO:0000256" key="2">
    <source>
        <dbReference type="ARBA" id="ARBA00022617"/>
    </source>
</evidence>
<dbReference type="InterPro" id="IPR002401">
    <property type="entry name" value="Cyt_P450_E_grp-I"/>
</dbReference>
<dbReference type="PRINTS" id="PR00385">
    <property type="entry name" value="P450"/>
</dbReference>
<dbReference type="Gene3D" id="1.10.630.10">
    <property type="entry name" value="Cytochrome P450"/>
    <property type="match status" value="1"/>
</dbReference>
<feature type="binding site" description="axial binding residue" evidence="5">
    <location>
        <position position="407"/>
    </location>
    <ligand>
        <name>heme</name>
        <dbReference type="ChEBI" id="CHEBI:30413"/>
    </ligand>
    <ligandPart>
        <name>Fe</name>
        <dbReference type="ChEBI" id="CHEBI:18248"/>
    </ligandPart>
</feature>
<accession>A0A9P8WHS1</accession>
<dbReference type="InterPro" id="IPR050529">
    <property type="entry name" value="CYP450_sterol_14alpha_dmase"/>
</dbReference>
<evidence type="ECO:0000256" key="6">
    <source>
        <dbReference type="RuleBase" id="RU000461"/>
    </source>
</evidence>
<keyword evidence="6" id="KW-0560">Oxidoreductase</keyword>
<dbReference type="OrthoDB" id="1055148at2759"/>
<evidence type="ECO:0000256" key="3">
    <source>
        <dbReference type="ARBA" id="ARBA00022723"/>
    </source>
</evidence>
<sequence length="468" mass="52861">MSLLQSSFLLVGAILVYIANLCHTKVPQYKGEGRFSFLGDALDYATRPVELIRKATAQCGDIFSLQILTVYTVWLRGNDLNKVYLETREDVWSFTGGMGIFLNKILDHGYWDHYRTLLSSLSRYVNRAAAQNYTSYVSVEETQKAAEEWHTAEELPLFGSISLLVHKIIVKALMGQDFYDHNVGELVDLLHAMEADIGSILSFILPDWIPHPPARRLKQARERIKEIFLERLKQRGDTSVDSSRLLPDYIAFTMSDKSTAALSHLMPSHHTLLMFAAHTSTAASISWPLVSLLRHPEMLKRVTAELRARPDDDSVLLQACIRESSRLYSGFQMLRLAKKEVMIPTTKISVPKGSIVSISPYSTHHDPENFPNPEAWDPERWIDDKSGELLHMAGASFLPFGAGSHRCVGEKMANIMVLRTLTTLLRSFDVEWADADVPRKTDFDRLDFGKIGSPWLKGDVSVRVRKAV</sequence>
<dbReference type="SUPFAM" id="SSF48264">
    <property type="entry name" value="Cytochrome P450"/>
    <property type="match status" value="1"/>
</dbReference>
<feature type="signal peptide" evidence="7">
    <location>
        <begin position="1"/>
        <end position="24"/>
    </location>
</feature>
<dbReference type="Proteomes" id="UP000777438">
    <property type="component" value="Unassembled WGS sequence"/>
</dbReference>
<dbReference type="GO" id="GO:0005506">
    <property type="term" value="F:iron ion binding"/>
    <property type="evidence" value="ECO:0007669"/>
    <property type="project" value="InterPro"/>
</dbReference>
<dbReference type="GO" id="GO:0016705">
    <property type="term" value="F:oxidoreductase activity, acting on paired donors, with incorporation or reduction of molecular oxygen"/>
    <property type="evidence" value="ECO:0007669"/>
    <property type="project" value="InterPro"/>
</dbReference>
<evidence type="ECO:0000256" key="5">
    <source>
        <dbReference type="PIRSR" id="PIRSR602401-1"/>
    </source>
</evidence>
<evidence type="ECO:0000256" key="4">
    <source>
        <dbReference type="ARBA" id="ARBA00023004"/>
    </source>
</evidence>
<comment type="caution">
    <text evidence="8">The sequence shown here is derived from an EMBL/GenBank/DDBJ whole genome shotgun (WGS) entry which is preliminary data.</text>
</comment>
<dbReference type="GO" id="GO:0004497">
    <property type="term" value="F:monooxygenase activity"/>
    <property type="evidence" value="ECO:0007669"/>
    <property type="project" value="UniProtKB-KW"/>
</dbReference>
<comment type="similarity">
    <text evidence="1 6">Belongs to the cytochrome P450 family.</text>
</comment>
<dbReference type="PROSITE" id="PS00086">
    <property type="entry name" value="CYTOCHROME_P450"/>
    <property type="match status" value="1"/>
</dbReference>
<dbReference type="Pfam" id="PF00067">
    <property type="entry name" value="p450"/>
    <property type="match status" value="1"/>
</dbReference>
<dbReference type="InterPro" id="IPR001128">
    <property type="entry name" value="Cyt_P450"/>
</dbReference>
<keyword evidence="7" id="KW-0732">Signal</keyword>
<keyword evidence="6" id="KW-0503">Monooxygenase</keyword>
<keyword evidence="2 5" id="KW-0349">Heme</keyword>
<gene>
    <name evidence="8" type="ORF">B0T10DRAFT_554292</name>
</gene>
<dbReference type="PANTHER" id="PTHR24304">
    <property type="entry name" value="CYTOCHROME P450 FAMILY 7"/>
    <property type="match status" value="1"/>
</dbReference>
<dbReference type="EMBL" id="JAGPYM010000001">
    <property type="protein sequence ID" value="KAH6899713.1"/>
    <property type="molecule type" value="Genomic_DNA"/>
</dbReference>
<name>A0A9P8WHS1_9HYPO</name>
<protein>
    <submittedName>
        <fullName evidence="8">Cytochrome P450 4F8</fullName>
    </submittedName>
</protein>
<keyword evidence="3 5" id="KW-0479">Metal-binding</keyword>
<dbReference type="InterPro" id="IPR017972">
    <property type="entry name" value="Cyt_P450_CS"/>
</dbReference>
<dbReference type="PANTHER" id="PTHR24304:SF2">
    <property type="entry name" value="24-HYDROXYCHOLESTEROL 7-ALPHA-HYDROXYLASE"/>
    <property type="match status" value="1"/>
</dbReference>
<evidence type="ECO:0000256" key="7">
    <source>
        <dbReference type="SAM" id="SignalP"/>
    </source>
</evidence>
<dbReference type="AlphaFoldDB" id="A0A9P8WHS1"/>
<evidence type="ECO:0000256" key="1">
    <source>
        <dbReference type="ARBA" id="ARBA00010617"/>
    </source>
</evidence>
<keyword evidence="4 5" id="KW-0408">Iron</keyword>
<dbReference type="InterPro" id="IPR036396">
    <property type="entry name" value="Cyt_P450_sf"/>
</dbReference>
<evidence type="ECO:0000313" key="9">
    <source>
        <dbReference type="Proteomes" id="UP000777438"/>
    </source>
</evidence>
<reference evidence="8 9" key="1">
    <citation type="journal article" date="2021" name="Nat. Commun.">
        <title>Genetic determinants of endophytism in the Arabidopsis root mycobiome.</title>
        <authorList>
            <person name="Mesny F."/>
            <person name="Miyauchi S."/>
            <person name="Thiergart T."/>
            <person name="Pickel B."/>
            <person name="Atanasova L."/>
            <person name="Karlsson M."/>
            <person name="Huettel B."/>
            <person name="Barry K.W."/>
            <person name="Haridas S."/>
            <person name="Chen C."/>
            <person name="Bauer D."/>
            <person name="Andreopoulos W."/>
            <person name="Pangilinan J."/>
            <person name="LaButti K."/>
            <person name="Riley R."/>
            <person name="Lipzen A."/>
            <person name="Clum A."/>
            <person name="Drula E."/>
            <person name="Henrissat B."/>
            <person name="Kohler A."/>
            <person name="Grigoriev I.V."/>
            <person name="Martin F.M."/>
            <person name="Hacquard S."/>
        </authorList>
    </citation>
    <scope>NUCLEOTIDE SEQUENCE [LARGE SCALE GENOMIC DNA]</scope>
    <source>
        <strain evidence="8 9">MPI-CAGE-CH-0241</strain>
    </source>
</reference>
<keyword evidence="9" id="KW-1185">Reference proteome</keyword>
<feature type="chain" id="PRO_5040512167" evidence="7">
    <location>
        <begin position="25"/>
        <end position="468"/>
    </location>
</feature>
<organism evidence="8 9">
    <name type="scientific">Thelonectria olida</name>
    <dbReference type="NCBI Taxonomy" id="1576542"/>
    <lineage>
        <taxon>Eukaryota</taxon>
        <taxon>Fungi</taxon>
        <taxon>Dikarya</taxon>
        <taxon>Ascomycota</taxon>
        <taxon>Pezizomycotina</taxon>
        <taxon>Sordariomycetes</taxon>
        <taxon>Hypocreomycetidae</taxon>
        <taxon>Hypocreales</taxon>
        <taxon>Nectriaceae</taxon>
        <taxon>Thelonectria</taxon>
    </lineage>
</organism>
<proteinExistence type="inferred from homology"/>
<comment type="cofactor">
    <cofactor evidence="5">
        <name>heme</name>
        <dbReference type="ChEBI" id="CHEBI:30413"/>
    </cofactor>
</comment>
<evidence type="ECO:0000313" key="8">
    <source>
        <dbReference type="EMBL" id="KAH6899713.1"/>
    </source>
</evidence>